<evidence type="ECO:0000313" key="1">
    <source>
        <dbReference type="EMBL" id="GIY13732.1"/>
    </source>
</evidence>
<evidence type="ECO:0000313" key="2">
    <source>
        <dbReference type="Proteomes" id="UP001054945"/>
    </source>
</evidence>
<dbReference type="EMBL" id="BPLR01006991">
    <property type="protein sequence ID" value="GIY13732.1"/>
    <property type="molecule type" value="Genomic_DNA"/>
</dbReference>
<comment type="caution">
    <text evidence="1">The sequence shown here is derived from an EMBL/GenBank/DDBJ whole genome shotgun (WGS) entry which is preliminary data.</text>
</comment>
<reference evidence="1 2" key="1">
    <citation type="submission" date="2021-06" db="EMBL/GenBank/DDBJ databases">
        <title>Caerostris extrusa draft genome.</title>
        <authorList>
            <person name="Kono N."/>
            <person name="Arakawa K."/>
        </authorList>
    </citation>
    <scope>NUCLEOTIDE SEQUENCE [LARGE SCALE GENOMIC DNA]</scope>
</reference>
<organism evidence="1 2">
    <name type="scientific">Caerostris extrusa</name>
    <name type="common">Bark spider</name>
    <name type="synonym">Caerostris bankana</name>
    <dbReference type="NCBI Taxonomy" id="172846"/>
    <lineage>
        <taxon>Eukaryota</taxon>
        <taxon>Metazoa</taxon>
        <taxon>Ecdysozoa</taxon>
        <taxon>Arthropoda</taxon>
        <taxon>Chelicerata</taxon>
        <taxon>Arachnida</taxon>
        <taxon>Araneae</taxon>
        <taxon>Araneomorphae</taxon>
        <taxon>Entelegynae</taxon>
        <taxon>Araneoidea</taxon>
        <taxon>Araneidae</taxon>
        <taxon>Caerostris</taxon>
    </lineage>
</organism>
<dbReference type="AlphaFoldDB" id="A0AAV4QWU1"/>
<accession>A0AAV4QWU1</accession>
<keyword evidence="2" id="KW-1185">Reference proteome</keyword>
<dbReference type="Proteomes" id="UP001054945">
    <property type="component" value="Unassembled WGS sequence"/>
</dbReference>
<protein>
    <submittedName>
        <fullName evidence="1">Uncharacterized protein</fullName>
    </submittedName>
</protein>
<proteinExistence type="predicted"/>
<sequence>MGKLIPFGGSTHPAAGKHKRTFKTLGLTKNPRRAPKTSERIEFLIPRISRNSSPFPHPLHTLTVCLAFEGWNEKENVTLECQTVTAEELAALSTFQPSGAASSDPSNHSIITLYPYLVGKSFENAPNNRCLWEKCFPCSKVKVNLPKSTPTNPTGLSKHRPFVYICSRRFAFSPRLS</sequence>
<name>A0AAV4QWU1_CAEEX</name>
<gene>
    <name evidence="1" type="ORF">CEXT_783371</name>
</gene>